<reference evidence="1 2" key="1">
    <citation type="submission" date="2018-06" db="EMBL/GenBank/DDBJ databases">
        <authorList>
            <consortium name="Pathogen Informatics"/>
            <person name="Doyle S."/>
        </authorList>
    </citation>
    <scope>NUCLEOTIDE SEQUENCE [LARGE SCALE GENOMIC DNA]</scope>
    <source>
        <strain evidence="2">NCTC 10815</strain>
    </source>
</reference>
<dbReference type="Proteomes" id="UP000254879">
    <property type="component" value="Unassembled WGS sequence"/>
</dbReference>
<name>A0A378MFH3_LISGR</name>
<evidence type="ECO:0000313" key="1">
    <source>
        <dbReference type="EMBL" id="STY45110.1"/>
    </source>
</evidence>
<accession>A0A378MFH3</accession>
<dbReference type="AlphaFoldDB" id="A0A378MFH3"/>
<dbReference type="EMBL" id="UGPG01000001">
    <property type="protein sequence ID" value="STY45110.1"/>
    <property type="molecule type" value="Genomic_DNA"/>
</dbReference>
<protein>
    <submittedName>
        <fullName evidence="1">Uncharacterized protein</fullName>
    </submittedName>
</protein>
<evidence type="ECO:0000313" key="2">
    <source>
        <dbReference type="Proteomes" id="UP000254879"/>
    </source>
</evidence>
<organism evidence="1 2">
    <name type="scientific">Listeria grayi</name>
    <name type="common">Listeria murrayi</name>
    <dbReference type="NCBI Taxonomy" id="1641"/>
    <lineage>
        <taxon>Bacteria</taxon>
        <taxon>Bacillati</taxon>
        <taxon>Bacillota</taxon>
        <taxon>Bacilli</taxon>
        <taxon>Bacillales</taxon>
        <taxon>Listeriaceae</taxon>
        <taxon>Listeria</taxon>
    </lineage>
</organism>
<sequence>MNFEHEIKQIEKSMAKAFEAGATHALNSLKEQKHFFEKQMMLQLLKEKVHQKAVRIVSAQKPTLTEAKPYFEEWFQEFNKIQAGLKESFDSKTGDVIGEKVMRSRNKIVRDYSQEYREIISSVKIGLF</sequence>
<proteinExistence type="predicted"/>
<gene>
    <name evidence="1" type="ORF">NCTC10815_02485</name>
</gene>
<dbReference type="RefSeq" id="WP_115346194.1">
    <property type="nucleotide sequence ID" value="NZ_UGPG01000001.1"/>
</dbReference>